<dbReference type="Proteomes" id="UP001164929">
    <property type="component" value="Chromosome 3"/>
</dbReference>
<accession>A0AAD6W977</accession>
<comment type="caution">
    <text evidence="2">The sequence shown here is derived from an EMBL/GenBank/DDBJ whole genome shotgun (WGS) entry which is preliminary data.</text>
</comment>
<keyword evidence="3" id="KW-1185">Reference proteome</keyword>
<name>A0AAD6W977_9ROSI</name>
<organism evidence="2 3">
    <name type="scientific">Populus alba x Populus x berolinensis</name>
    <dbReference type="NCBI Taxonomy" id="444605"/>
    <lineage>
        <taxon>Eukaryota</taxon>
        <taxon>Viridiplantae</taxon>
        <taxon>Streptophyta</taxon>
        <taxon>Embryophyta</taxon>
        <taxon>Tracheophyta</taxon>
        <taxon>Spermatophyta</taxon>
        <taxon>Magnoliopsida</taxon>
        <taxon>eudicotyledons</taxon>
        <taxon>Gunneridae</taxon>
        <taxon>Pentapetalae</taxon>
        <taxon>rosids</taxon>
        <taxon>fabids</taxon>
        <taxon>Malpighiales</taxon>
        <taxon>Salicaceae</taxon>
        <taxon>Saliceae</taxon>
        <taxon>Populus</taxon>
    </lineage>
</organism>
<dbReference type="InterPro" id="IPR023214">
    <property type="entry name" value="HAD_sf"/>
</dbReference>
<dbReference type="AlphaFoldDB" id="A0AAD6W977"/>
<evidence type="ECO:0000256" key="1">
    <source>
        <dbReference type="ARBA" id="ARBA00022723"/>
    </source>
</evidence>
<reference evidence="2" key="1">
    <citation type="journal article" date="2023" name="Mol. Ecol. Resour.">
        <title>Chromosome-level genome assembly of a triploid poplar Populus alba 'Berolinensis'.</title>
        <authorList>
            <person name="Chen S."/>
            <person name="Yu Y."/>
            <person name="Wang X."/>
            <person name="Wang S."/>
            <person name="Zhang T."/>
            <person name="Zhou Y."/>
            <person name="He R."/>
            <person name="Meng N."/>
            <person name="Wang Y."/>
            <person name="Liu W."/>
            <person name="Liu Z."/>
            <person name="Liu J."/>
            <person name="Guo Q."/>
            <person name="Huang H."/>
            <person name="Sederoff R.R."/>
            <person name="Wang G."/>
            <person name="Qu G."/>
            <person name="Chen S."/>
        </authorList>
    </citation>
    <scope>NUCLEOTIDE SEQUENCE</scope>
    <source>
        <strain evidence="2">SC-2020</strain>
    </source>
</reference>
<protein>
    <submittedName>
        <fullName evidence="2">Uncharacterized protein</fullName>
    </submittedName>
</protein>
<gene>
    <name evidence="2" type="ORF">NC653_009049</name>
</gene>
<dbReference type="PANTHER" id="PTHR46594">
    <property type="entry name" value="P-TYPE CATION-TRANSPORTING ATPASE"/>
    <property type="match status" value="1"/>
</dbReference>
<proteinExistence type="predicted"/>
<dbReference type="GO" id="GO:0046872">
    <property type="term" value="F:metal ion binding"/>
    <property type="evidence" value="ECO:0007669"/>
    <property type="project" value="UniProtKB-KW"/>
</dbReference>
<dbReference type="SUPFAM" id="SSF56784">
    <property type="entry name" value="HAD-like"/>
    <property type="match status" value="1"/>
</dbReference>
<evidence type="ECO:0000313" key="3">
    <source>
        <dbReference type="Proteomes" id="UP001164929"/>
    </source>
</evidence>
<evidence type="ECO:0000313" key="2">
    <source>
        <dbReference type="EMBL" id="KAJ7004040.1"/>
    </source>
</evidence>
<dbReference type="EMBL" id="JAQIZT010000003">
    <property type="protein sequence ID" value="KAJ7004040.1"/>
    <property type="molecule type" value="Genomic_DNA"/>
</dbReference>
<keyword evidence="1" id="KW-0479">Metal-binding</keyword>
<dbReference type="PANTHER" id="PTHR46594:SF4">
    <property type="entry name" value="P-TYPE CATION-TRANSPORTING ATPASE"/>
    <property type="match status" value="1"/>
</dbReference>
<dbReference type="InterPro" id="IPR036412">
    <property type="entry name" value="HAD-like_sf"/>
</dbReference>
<dbReference type="Gene3D" id="3.40.50.1000">
    <property type="entry name" value="HAD superfamily/HAD-like"/>
    <property type="match status" value="1"/>
</dbReference>
<sequence length="164" mass="18093">MKVRSIMVTGDNWGTANSIAKEVGIETVIAEAKPEEKAEKVKELQALQWAMVGRMASNDSPALCRRAVCLGMQQLVQATDIAYKQTYLEDLFPEFALKHSYGLLGSCGALFSLSAPDSVYHHAGLLELPIGSNLHVSVVSRAPFLRLKNYRRPKKLENLNIHGI</sequence>